<dbReference type="PANTHER" id="PTHR14440">
    <property type="entry name" value="DNA-DIRECTED RNA POLYMERASE I SUBUNIT RPA49"/>
    <property type="match status" value="1"/>
</dbReference>
<evidence type="ECO:0000256" key="3">
    <source>
        <dbReference type="ARBA" id="ARBA00022478"/>
    </source>
</evidence>
<evidence type="ECO:0000256" key="2">
    <source>
        <dbReference type="ARBA" id="ARBA00009430"/>
    </source>
</evidence>
<evidence type="ECO:0000313" key="7">
    <source>
        <dbReference type="Proteomes" id="UP000095728"/>
    </source>
</evidence>
<gene>
    <name evidence="6" type="ORF">AWRI3579_g1553</name>
</gene>
<evidence type="ECO:0000256" key="5">
    <source>
        <dbReference type="ARBA" id="ARBA00023242"/>
    </source>
</evidence>
<keyword evidence="4" id="KW-0804">Transcription</keyword>
<keyword evidence="7" id="KW-1185">Reference proteome</keyword>
<evidence type="ECO:0000256" key="4">
    <source>
        <dbReference type="ARBA" id="ARBA00023163"/>
    </source>
</evidence>
<accession>A0A1E5RHC8</accession>
<dbReference type="InterPro" id="IPR009668">
    <property type="entry name" value="RNA_pol-assoc_fac_A49-like"/>
</dbReference>
<sequence>MVQNIKIKEIHEDSSSVVANLFGGINVPKDTKFSLYKKKRSASALDEETNELQTVEANYVVHGENERLEYKADSMASDNSQYLLGVYNPESEEIELYKTPYVADTVVISKAKKHLKGPKIKQAKDVRISTMRNALGEAFGTKKAKKAIADLERNRIDSEKLSENAIDIVDAVSANVSNLPTREQLDDNIDRPTPACNVDATDVEQIYPVSSIIPKREMQFIRCNEMITEEDTSSKLEYLPYQKSPYITKKIAHFSDATPMKKWQLLYYLSLLLGVYENKRSNNKEKLMENLNSPPEALIDGVLERFTILRAGVFGRSKERSFTIDPQSEDKLLCYILCCILHLDNFMVEISPLAQELNMKPSRLVNLFRALGCLVKGATVGQAEAFNIPKSAAATYKIASLKVPFKLPQMTRRGRRN</sequence>
<organism evidence="6 7">
    <name type="scientific">Hanseniaspora osmophila</name>
    <dbReference type="NCBI Taxonomy" id="56408"/>
    <lineage>
        <taxon>Eukaryota</taxon>
        <taxon>Fungi</taxon>
        <taxon>Dikarya</taxon>
        <taxon>Ascomycota</taxon>
        <taxon>Saccharomycotina</taxon>
        <taxon>Saccharomycetes</taxon>
        <taxon>Saccharomycodales</taxon>
        <taxon>Saccharomycodaceae</taxon>
        <taxon>Hanseniaspora</taxon>
    </lineage>
</organism>
<dbReference type="Proteomes" id="UP000095728">
    <property type="component" value="Unassembled WGS sequence"/>
</dbReference>
<dbReference type="GO" id="GO:0000428">
    <property type="term" value="C:DNA-directed RNA polymerase complex"/>
    <property type="evidence" value="ECO:0007669"/>
    <property type="project" value="UniProtKB-KW"/>
</dbReference>
<comment type="caution">
    <text evidence="6">The sequence shown here is derived from an EMBL/GenBank/DDBJ whole genome shotgun (WGS) entry which is preliminary data.</text>
</comment>
<dbReference type="GO" id="GO:0003677">
    <property type="term" value="F:DNA binding"/>
    <property type="evidence" value="ECO:0007669"/>
    <property type="project" value="InterPro"/>
</dbReference>
<proteinExistence type="inferred from homology"/>
<evidence type="ECO:0000256" key="1">
    <source>
        <dbReference type="ARBA" id="ARBA00004604"/>
    </source>
</evidence>
<dbReference type="Pfam" id="PF06870">
    <property type="entry name" value="RNA_pol_I_A49"/>
    <property type="match status" value="1"/>
</dbReference>
<reference evidence="7" key="1">
    <citation type="journal article" date="2016" name="Genome Announc.">
        <title>Genome sequences of three species of Hanseniaspora isolated from spontaneous wine fermentations.</title>
        <authorList>
            <person name="Sternes P.R."/>
            <person name="Lee D."/>
            <person name="Kutyna D.R."/>
            <person name="Borneman A.R."/>
        </authorList>
    </citation>
    <scope>NUCLEOTIDE SEQUENCE [LARGE SCALE GENOMIC DNA]</scope>
    <source>
        <strain evidence="7">AWRI3579</strain>
    </source>
</reference>
<name>A0A1E5RHC8_9ASCO</name>
<evidence type="ECO:0000313" key="6">
    <source>
        <dbReference type="EMBL" id="OEJ85983.1"/>
    </source>
</evidence>
<comment type="subcellular location">
    <subcellularLocation>
        <location evidence="1">Nucleus</location>
        <location evidence="1">Nucleolus</location>
    </subcellularLocation>
</comment>
<dbReference type="InParanoid" id="A0A1E5RHC8"/>
<keyword evidence="3 6" id="KW-0240">DNA-directed RNA polymerase</keyword>
<dbReference type="GO" id="GO:0006351">
    <property type="term" value="P:DNA-templated transcription"/>
    <property type="evidence" value="ECO:0007669"/>
    <property type="project" value="InterPro"/>
</dbReference>
<protein>
    <submittedName>
        <fullName evidence="6">DNA-directed RNA polymerase I subunit RPA49</fullName>
    </submittedName>
</protein>
<dbReference type="FunCoup" id="A0A1E5RHC8">
    <property type="interactions" value="735"/>
</dbReference>
<dbReference type="STRING" id="56408.A0A1E5RHC8"/>
<dbReference type="EMBL" id="LPNM01000006">
    <property type="protein sequence ID" value="OEJ85983.1"/>
    <property type="molecule type" value="Genomic_DNA"/>
</dbReference>
<comment type="similarity">
    <text evidence="2">Belongs to the eukaryotic RPA49/POLR1E RNA polymerase subunit family.</text>
</comment>
<dbReference type="GO" id="GO:0005730">
    <property type="term" value="C:nucleolus"/>
    <property type="evidence" value="ECO:0007669"/>
    <property type="project" value="UniProtKB-SubCell"/>
</dbReference>
<keyword evidence="5" id="KW-0539">Nucleus</keyword>
<dbReference type="OrthoDB" id="532500at2759"/>
<dbReference type="AlphaFoldDB" id="A0A1E5RHC8"/>